<evidence type="ECO:0000256" key="1">
    <source>
        <dbReference type="SAM" id="SignalP"/>
    </source>
</evidence>
<feature type="chain" id="PRO_5044075924" evidence="1">
    <location>
        <begin position="37"/>
        <end position="373"/>
    </location>
</feature>
<dbReference type="OrthoDB" id="5487561at2"/>
<organism evidence="2 3">
    <name type="scientific">Corallococcus exercitus</name>
    <dbReference type="NCBI Taxonomy" id="2316736"/>
    <lineage>
        <taxon>Bacteria</taxon>
        <taxon>Pseudomonadati</taxon>
        <taxon>Myxococcota</taxon>
        <taxon>Myxococcia</taxon>
        <taxon>Myxococcales</taxon>
        <taxon>Cystobacterineae</taxon>
        <taxon>Myxococcaceae</taxon>
        <taxon>Corallococcus</taxon>
    </lineage>
</organism>
<dbReference type="AlphaFoldDB" id="A0A3A8HDV0"/>
<gene>
    <name evidence="2" type="ORF">HMI49_39390</name>
</gene>
<feature type="signal peptide" evidence="1">
    <location>
        <begin position="1"/>
        <end position="36"/>
    </location>
</feature>
<dbReference type="Proteomes" id="UP000563426">
    <property type="component" value="Unassembled WGS sequence"/>
</dbReference>
<sequence length="373" mass="39137">MSADVSWSLPVKPFSTSLALALTGAAWLLGAAPVHAAPPAASGPREIARVTGERGNHVLWLENDDGVVDIAVMATYPQRPLVAPLFLKKHTPAEVFLALAPARQELPAALARQSLFAVDFAARDQLQRENADALAAMPSGLDAGGQSLTAGCTASFRAWVGSEYGDATCGDPNQEVISTAYPTDTYCTSGCDFPLGTQDRATCEPKLRSCDIIQGTATVVRLRTTDWWNGVNFNHPGHSAHFAVANCSGNGPVTFNRARGTSGTYTVQVPVNGMLHYKPGAPIVPANAANFVAYGAWKKGKTASGDTYVSNSMSVEANGGTDDRVIACGDIYTDYTLQDVSSPTCHGSDIWLCSGGNCTSSCFYCSGGSCPTN</sequence>
<evidence type="ECO:0000313" key="2">
    <source>
        <dbReference type="EMBL" id="NOK39259.1"/>
    </source>
</evidence>
<name>A0A3A8HDV0_9BACT</name>
<evidence type="ECO:0000313" key="3">
    <source>
        <dbReference type="Proteomes" id="UP000563426"/>
    </source>
</evidence>
<protein>
    <submittedName>
        <fullName evidence="2">Uncharacterized protein</fullName>
    </submittedName>
</protein>
<reference evidence="2 3" key="1">
    <citation type="submission" date="2020-05" db="EMBL/GenBank/DDBJ databases">
        <authorList>
            <person name="Whitworth D."/>
        </authorList>
    </citation>
    <scope>NUCLEOTIDE SEQUENCE [LARGE SCALE GENOMIC DNA]</scope>
    <source>
        <strain evidence="2 3">AB043B</strain>
    </source>
</reference>
<keyword evidence="1" id="KW-0732">Signal</keyword>
<proteinExistence type="predicted"/>
<accession>A0A3A8HDV0</accession>
<dbReference type="EMBL" id="JABFJV010000440">
    <property type="protein sequence ID" value="NOK39259.1"/>
    <property type="molecule type" value="Genomic_DNA"/>
</dbReference>
<keyword evidence="3" id="KW-1185">Reference proteome</keyword>
<comment type="caution">
    <text evidence="2">The sequence shown here is derived from an EMBL/GenBank/DDBJ whole genome shotgun (WGS) entry which is preliminary data.</text>
</comment>